<feature type="chain" id="PRO_5029851757" description="RNase H type-1 domain-containing protein" evidence="1">
    <location>
        <begin position="23"/>
        <end position="124"/>
    </location>
</feature>
<organism evidence="3 4">
    <name type="scientific">Gossypium aridum</name>
    <name type="common">American cotton</name>
    <name type="synonym">Erioxylum aridum</name>
    <dbReference type="NCBI Taxonomy" id="34290"/>
    <lineage>
        <taxon>Eukaryota</taxon>
        <taxon>Viridiplantae</taxon>
        <taxon>Streptophyta</taxon>
        <taxon>Embryophyta</taxon>
        <taxon>Tracheophyta</taxon>
        <taxon>Spermatophyta</taxon>
        <taxon>Magnoliopsida</taxon>
        <taxon>eudicotyledons</taxon>
        <taxon>Gunneridae</taxon>
        <taxon>Pentapetalae</taxon>
        <taxon>rosids</taxon>
        <taxon>malvids</taxon>
        <taxon>Malvales</taxon>
        <taxon>Malvaceae</taxon>
        <taxon>Malvoideae</taxon>
        <taxon>Gossypium</taxon>
    </lineage>
</organism>
<dbReference type="EMBL" id="JABFAA010000010">
    <property type="protein sequence ID" value="MBA0694333.1"/>
    <property type="molecule type" value="Genomic_DNA"/>
</dbReference>
<comment type="caution">
    <text evidence="3">The sequence shown here is derived from an EMBL/GenBank/DDBJ whole genome shotgun (WGS) entry which is preliminary data.</text>
</comment>
<proteinExistence type="predicted"/>
<feature type="non-terminal residue" evidence="3">
    <location>
        <position position="1"/>
    </location>
</feature>
<feature type="signal peptide" evidence="1">
    <location>
        <begin position="1"/>
        <end position="22"/>
    </location>
</feature>
<sequence length="124" mass="14360">MMNGSLWAQGLELVRLVVLAEATPPRFATTKLVIQNLQLSKEDYSEIRPLTWDAKALTRNFSSCRFEFVTRDGNFAAHAMAVEGLKRFEDFFWVEDAQSPDFEGFGRFVIASNRRDWKLFLDYV</sequence>
<dbReference type="Pfam" id="PF13456">
    <property type="entry name" value="RVT_3"/>
    <property type="match status" value="1"/>
</dbReference>
<dbReference type="GO" id="GO:0003676">
    <property type="term" value="F:nucleic acid binding"/>
    <property type="evidence" value="ECO:0007669"/>
    <property type="project" value="InterPro"/>
</dbReference>
<accession>A0A7J8Y427</accession>
<dbReference type="AlphaFoldDB" id="A0A7J8Y427"/>
<name>A0A7J8Y427_GOSAI</name>
<dbReference type="Proteomes" id="UP000593577">
    <property type="component" value="Unassembled WGS sequence"/>
</dbReference>
<protein>
    <recommendedName>
        <fullName evidence="2">RNase H type-1 domain-containing protein</fullName>
    </recommendedName>
</protein>
<evidence type="ECO:0000313" key="4">
    <source>
        <dbReference type="Proteomes" id="UP000593577"/>
    </source>
</evidence>
<keyword evidence="1" id="KW-0732">Signal</keyword>
<evidence type="ECO:0000313" key="3">
    <source>
        <dbReference type="EMBL" id="MBA0694333.1"/>
    </source>
</evidence>
<feature type="domain" description="RNase H type-1" evidence="2">
    <location>
        <begin position="32"/>
        <end position="81"/>
    </location>
</feature>
<evidence type="ECO:0000259" key="2">
    <source>
        <dbReference type="Pfam" id="PF13456"/>
    </source>
</evidence>
<dbReference type="GO" id="GO:0004523">
    <property type="term" value="F:RNA-DNA hybrid ribonuclease activity"/>
    <property type="evidence" value="ECO:0007669"/>
    <property type="project" value="InterPro"/>
</dbReference>
<reference evidence="3 4" key="1">
    <citation type="journal article" date="2019" name="Genome Biol. Evol.">
        <title>Insights into the evolution of the New World diploid cottons (Gossypium, subgenus Houzingenia) based on genome sequencing.</title>
        <authorList>
            <person name="Grover C.E."/>
            <person name="Arick M.A. 2nd"/>
            <person name="Thrash A."/>
            <person name="Conover J.L."/>
            <person name="Sanders W.S."/>
            <person name="Peterson D.G."/>
            <person name="Frelichowski J.E."/>
            <person name="Scheffler J.A."/>
            <person name="Scheffler B.E."/>
            <person name="Wendel J.F."/>
        </authorList>
    </citation>
    <scope>NUCLEOTIDE SEQUENCE [LARGE SCALE GENOMIC DNA]</scope>
    <source>
        <strain evidence="3">185</strain>
        <tissue evidence="3">Leaf</tissue>
    </source>
</reference>
<keyword evidence="4" id="KW-1185">Reference proteome</keyword>
<dbReference type="InterPro" id="IPR002156">
    <property type="entry name" value="RNaseH_domain"/>
</dbReference>
<gene>
    <name evidence="3" type="ORF">Goari_004644</name>
</gene>
<evidence type="ECO:0000256" key="1">
    <source>
        <dbReference type="SAM" id="SignalP"/>
    </source>
</evidence>